<dbReference type="SUPFAM" id="SSF142338">
    <property type="entry name" value="CofD-like"/>
    <property type="match status" value="1"/>
</dbReference>
<dbReference type="Gene3D" id="3.40.50.10680">
    <property type="entry name" value="CofD-like domains"/>
    <property type="match status" value="1"/>
</dbReference>
<organism evidence="3 4">
    <name type="scientific">Candidatus Berkelbacteria bacterium RIFCSPLOWO2_01_FULL_50_28</name>
    <dbReference type="NCBI Taxonomy" id="1797471"/>
    <lineage>
        <taxon>Bacteria</taxon>
        <taxon>Candidatus Berkelbacteria</taxon>
    </lineage>
</organism>
<gene>
    <name evidence="3" type="ORF">A3A71_03820</name>
</gene>
<dbReference type="NCBIfam" id="TIGR01826">
    <property type="entry name" value="CofD_related"/>
    <property type="match status" value="1"/>
</dbReference>
<name>A0A1F5EA74_9BACT</name>
<dbReference type="STRING" id="1797471.A3A71_03820"/>
<dbReference type="AlphaFoldDB" id="A0A1F5EA74"/>
<comment type="similarity">
    <text evidence="2">Belongs to the gluconeogenesis factor family.</text>
</comment>
<evidence type="ECO:0000313" key="3">
    <source>
        <dbReference type="EMBL" id="OGD64275.1"/>
    </source>
</evidence>
<keyword evidence="1 2" id="KW-0963">Cytoplasm</keyword>
<dbReference type="GO" id="GO:0043743">
    <property type="term" value="F:LPPG:FO 2-phospho-L-lactate transferase activity"/>
    <property type="evidence" value="ECO:0007669"/>
    <property type="project" value="InterPro"/>
</dbReference>
<evidence type="ECO:0000256" key="2">
    <source>
        <dbReference type="HAMAP-Rule" id="MF_00973"/>
    </source>
</evidence>
<evidence type="ECO:0000313" key="4">
    <source>
        <dbReference type="Proteomes" id="UP000177481"/>
    </source>
</evidence>
<dbReference type="GO" id="GO:0008360">
    <property type="term" value="P:regulation of cell shape"/>
    <property type="evidence" value="ECO:0007669"/>
    <property type="project" value="UniProtKB-UniRule"/>
</dbReference>
<dbReference type="Proteomes" id="UP000177481">
    <property type="component" value="Unassembled WGS sequence"/>
</dbReference>
<dbReference type="CDD" id="cd07187">
    <property type="entry name" value="YvcK_like"/>
    <property type="match status" value="1"/>
</dbReference>
<dbReference type="InterPro" id="IPR010119">
    <property type="entry name" value="Gluconeogen_factor"/>
</dbReference>
<evidence type="ECO:0000256" key="1">
    <source>
        <dbReference type="ARBA" id="ARBA00022490"/>
    </source>
</evidence>
<comment type="function">
    <text evidence="2">Required for morphogenesis under gluconeogenic growth conditions.</text>
</comment>
<dbReference type="PANTHER" id="PTHR30135:SF3">
    <property type="entry name" value="GLUCONEOGENESIS FACTOR-RELATED"/>
    <property type="match status" value="1"/>
</dbReference>
<dbReference type="InterPro" id="IPR002882">
    <property type="entry name" value="CofD"/>
</dbReference>
<dbReference type="InterPro" id="IPR038136">
    <property type="entry name" value="CofD-like_dom_sf"/>
</dbReference>
<dbReference type="EMBL" id="MEZX01000003">
    <property type="protein sequence ID" value="OGD64275.1"/>
    <property type="molecule type" value="Genomic_DNA"/>
</dbReference>
<comment type="caution">
    <text evidence="3">The sequence shown here is derived from an EMBL/GenBank/DDBJ whole genome shotgun (WGS) entry which is preliminary data.</text>
</comment>
<proteinExistence type="inferred from homology"/>
<dbReference type="Pfam" id="PF01933">
    <property type="entry name" value="CofD"/>
    <property type="match status" value="1"/>
</dbReference>
<dbReference type="GO" id="GO:0005737">
    <property type="term" value="C:cytoplasm"/>
    <property type="evidence" value="ECO:0007669"/>
    <property type="project" value="UniProtKB-SubCell"/>
</dbReference>
<protein>
    <recommendedName>
        <fullName evidence="2">Putative gluconeogenesis factor</fullName>
    </recommendedName>
</protein>
<accession>A0A1F5EA74</accession>
<reference evidence="3 4" key="1">
    <citation type="journal article" date="2016" name="Nat. Commun.">
        <title>Thousands of microbial genomes shed light on interconnected biogeochemical processes in an aquifer system.</title>
        <authorList>
            <person name="Anantharaman K."/>
            <person name="Brown C.T."/>
            <person name="Hug L.A."/>
            <person name="Sharon I."/>
            <person name="Castelle C.J."/>
            <person name="Probst A.J."/>
            <person name="Thomas B.C."/>
            <person name="Singh A."/>
            <person name="Wilkins M.J."/>
            <person name="Karaoz U."/>
            <person name="Brodie E.L."/>
            <person name="Williams K.H."/>
            <person name="Hubbard S.S."/>
            <person name="Banfield J.F."/>
        </authorList>
    </citation>
    <scope>NUCLEOTIDE SEQUENCE [LARGE SCALE GENOMIC DNA]</scope>
</reference>
<comment type="subcellular location">
    <subcellularLocation>
        <location evidence="2">Cytoplasm</location>
    </subcellularLocation>
</comment>
<dbReference type="PANTHER" id="PTHR30135">
    <property type="entry name" value="UNCHARACTERIZED PROTEIN YVCK-RELATED"/>
    <property type="match status" value="1"/>
</dbReference>
<sequence length="318" mass="34098">MKHYPKVVAIGGGTGLATLLRGLKYYPVSLSGIVTMTDNGASSGRLSREMGTLPPGDVRKCLAALSSDETLMTKLFEYRFDRGRGLSGHSLGNLLLLALSDLTGDFESAIEACGKILSIKGEVIPSTYDHVSLVAELKNGLQALGEVEIPILGHRFGIKSLSLLPPDAGANPTALRFIESADLILIGPGSLYTSILPNFLIKDLRRSFKKSTAVKYYIANVSTERGETEKFSIEDHVAALREHIGSSRLDGVIVNTKILSSSKSEGNLGSVRNITSEGKTVAGVPVMATDIVDEKNPLHHDHKKLAAAIWQAFISQDT</sequence>
<dbReference type="HAMAP" id="MF_00973">
    <property type="entry name" value="Gluconeogen_factor"/>
    <property type="match status" value="1"/>
</dbReference>